<evidence type="ECO:0000313" key="2">
    <source>
        <dbReference type="EMBL" id="KAF0722358.1"/>
    </source>
</evidence>
<proteinExistence type="predicted"/>
<evidence type="ECO:0000313" key="3">
    <source>
        <dbReference type="Proteomes" id="UP000481153"/>
    </source>
</evidence>
<comment type="caution">
    <text evidence="2">The sequence shown here is derived from an EMBL/GenBank/DDBJ whole genome shotgun (WGS) entry which is preliminary data.</text>
</comment>
<name>A0A6G0W5H5_9STRA</name>
<dbReference type="VEuPathDB" id="FungiDB:AeMF1_019841"/>
<dbReference type="Proteomes" id="UP000481153">
    <property type="component" value="Unassembled WGS sequence"/>
</dbReference>
<sequence length="176" mass="18916">MPPPAVSGHDEAHCKYVYKVCLYPRTVKKDGTLHRLCEFHRNKANALQKVYATKRRRELRAQKRQLALQTKAAAVAAAAAAAAASATTTTALAAAATTRTPASVAAPPTTTPLQISKPTEKLPEATTGPDVPSSQSPRDVDIWSLDNDDIWLEPIAAMASVECLSDEEYAYLSTVL</sequence>
<protein>
    <submittedName>
        <fullName evidence="2">Uncharacterized protein</fullName>
    </submittedName>
</protein>
<accession>A0A6G0W5H5</accession>
<organism evidence="2 3">
    <name type="scientific">Aphanomyces euteiches</name>
    <dbReference type="NCBI Taxonomy" id="100861"/>
    <lineage>
        <taxon>Eukaryota</taxon>
        <taxon>Sar</taxon>
        <taxon>Stramenopiles</taxon>
        <taxon>Oomycota</taxon>
        <taxon>Saprolegniomycetes</taxon>
        <taxon>Saprolegniales</taxon>
        <taxon>Verrucalvaceae</taxon>
        <taxon>Aphanomyces</taxon>
    </lineage>
</organism>
<keyword evidence="3" id="KW-1185">Reference proteome</keyword>
<evidence type="ECO:0000256" key="1">
    <source>
        <dbReference type="SAM" id="MobiDB-lite"/>
    </source>
</evidence>
<feature type="compositionally biased region" description="Low complexity" evidence="1">
    <location>
        <begin position="98"/>
        <end position="113"/>
    </location>
</feature>
<reference evidence="2 3" key="1">
    <citation type="submission" date="2019-07" db="EMBL/GenBank/DDBJ databases">
        <title>Genomics analysis of Aphanomyces spp. identifies a new class of oomycete effector associated with host adaptation.</title>
        <authorList>
            <person name="Gaulin E."/>
        </authorList>
    </citation>
    <scope>NUCLEOTIDE SEQUENCE [LARGE SCALE GENOMIC DNA]</scope>
    <source>
        <strain evidence="2 3">ATCC 201684</strain>
    </source>
</reference>
<gene>
    <name evidence="2" type="ORF">Ae201684_018485</name>
</gene>
<dbReference type="AlphaFoldDB" id="A0A6G0W5H5"/>
<feature type="region of interest" description="Disordered" evidence="1">
    <location>
        <begin position="98"/>
        <end position="139"/>
    </location>
</feature>
<dbReference type="EMBL" id="VJMJ01000337">
    <property type="protein sequence ID" value="KAF0722358.1"/>
    <property type="molecule type" value="Genomic_DNA"/>
</dbReference>